<evidence type="ECO:0000313" key="2">
    <source>
        <dbReference type="Proteomes" id="UP000183076"/>
    </source>
</evidence>
<dbReference type="Proteomes" id="UP000183076">
    <property type="component" value="Unassembled WGS sequence"/>
</dbReference>
<sequence length="60" mass="6640">MRSSDRGQSAPNYTSACVVMFGVNILWVFVVIWALWGLLAVALSGWAVNAMIDRIAARQR</sequence>
<gene>
    <name evidence="1" type="ORF">SAMN04488041_101351</name>
</gene>
<dbReference type="GeneID" id="94019670"/>
<organism evidence="1 2">
    <name type="scientific">Sulfitobacter pontiacus</name>
    <dbReference type="NCBI Taxonomy" id="60137"/>
    <lineage>
        <taxon>Bacteria</taxon>
        <taxon>Pseudomonadati</taxon>
        <taxon>Pseudomonadota</taxon>
        <taxon>Alphaproteobacteria</taxon>
        <taxon>Rhodobacterales</taxon>
        <taxon>Roseobacteraceae</taxon>
        <taxon>Sulfitobacter</taxon>
    </lineage>
</organism>
<reference evidence="2" key="1">
    <citation type="submission" date="2016-10" db="EMBL/GenBank/DDBJ databases">
        <authorList>
            <person name="Varghese N."/>
            <person name="Submissions S."/>
        </authorList>
    </citation>
    <scope>NUCLEOTIDE SEQUENCE [LARGE SCALE GENOMIC DNA]</scope>
    <source>
        <strain evidence="2">DSM 10014</strain>
    </source>
</reference>
<protein>
    <recommendedName>
        <fullName evidence="3">Histidinol phosphate aminotransferase</fullName>
    </recommendedName>
</protein>
<dbReference type="EMBL" id="FNNB01000001">
    <property type="protein sequence ID" value="SDW12719.1"/>
    <property type="molecule type" value="Genomic_DNA"/>
</dbReference>
<dbReference type="RefSeq" id="WP_367581967.1">
    <property type="nucleotide sequence ID" value="NZ_CP160849.1"/>
</dbReference>
<proteinExistence type="predicted"/>
<dbReference type="STRING" id="60137.SAMN04488041_101351"/>
<evidence type="ECO:0000313" key="1">
    <source>
        <dbReference type="EMBL" id="SDW12719.1"/>
    </source>
</evidence>
<evidence type="ECO:0008006" key="3">
    <source>
        <dbReference type="Google" id="ProtNLM"/>
    </source>
</evidence>
<name>A0A1H2R214_9RHOB</name>
<dbReference type="AlphaFoldDB" id="A0A1H2R214"/>
<accession>A0A1H2R214</accession>